<keyword evidence="4" id="KW-0804">Transcription</keyword>
<dbReference type="VEuPathDB" id="MicrosporidiaDB:HERIO_2681"/>
<comment type="subcellular location">
    <subcellularLocation>
        <location evidence="1">Nucleus</location>
    </subcellularLocation>
</comment>
<dbReference type="PANTHER" id="PTHR13218:SF8">
    <property type="entry name" value="TRANSCRIPTION INITIATION FACTOR TFIID SUBUNIT 11"/>
    <property type="match status" value="1"/>
</dbReference>
<evidence type="ECO:0000313" key="9">
    <source>
        <dbReference type="EMBL" id="ORE00231.1"/>
    </source>
</evidence>
<proteinExistence type="inferred from homology"/>
<dbReference type="PANTHER" id="PTHR13218">
    <property type="entry name" value="TRANSCRIPTION INITIATION FACTOR TFIID SUBUNIT 11-RELATED"/>
    <property type="match status" value="1"/>
</dbReference>
<name>A0A1X0QKB8_9MICR</name>
<evidence type="ECO:0000256" key="5">
    <source>
        <dbReference type="ARBA" id="ARBA00023242"/>
    </source>
</evidence>
<dbReference type="AlphaFoldDB" id="A0A1X0QKB8"/>
<dbReference type="CDD" id="cd08048">
    <property type="entry name" value="HFD_TAF11"/>
    <property type="match status" value="1"/>
</dbReference>
<evidence type="ECO:0000256" key="7">
    <source>
        <dbReference type="SAM" id="MobiDB-lite"/>
    </source>
</evidence>
<dbReference type="GO" id="GO:0016251">
    <property type="term" value="F:RNA polymerase II general transcription initiation factor activity"/>
    <property type="evidence" value="ECO:0007669"/>
    <property type="project" value="TreeGrafter"/>
</dbReference>
<dbReference type="SUPFAM" id="SSF47113">
    <property type="entry name" value="Histone-fold"/>
    <property type="match status" value="1"/>
</dbReference>
<evidence type="ECO:0000259" key="8">
    <source>
        <dbReference type="Pfam" id="PF04719"/>
    </source>
</evidence>
<dbReference type="FunFam" id="1.10.20.10:FF:000061">
    <property type="entry name" value="TFIID subunit"/>
    <property type="match status" value="1"/>
</dbReference>
<evidence type="ECO:0000256" key="3">
    <source>
        <dbReference type="ARBA" id="ARBA00023015"/>
    </source>
</evidence>
<evidence type="ECO:0000256" key="6">
    <source>
        <dbReference type="ARBA" id="ARBA00072882"/>
    </source>
</evidence>
<dbReference type="Gene3D" id="1.10.20.10">
    <property type="entry name" value="Histone, subunit A"/>
    <property type="match status" value="1"/>
</dbReference>
<dbReference type="InterPro" id="IPR045127">
    <property type="entry name" value="TAF11-like"/>
</dbReference>
<dbReference type="EMBL" id="LTAI01000046">
    <property type="protein sequence ID" value="ORE00231.1"/>
    <property type="molecule type" value="Genomic_DNA"/>
</dbReference>
<protein>
    <recommendedName>
        <fullName evidence="6">Transcription initiation factor TFIID subunit 11</fullName>
    </recommendedName>
</protein>
<evidence type="ECO:0000256" key="2">
    <source>
        <dbReference type="ARBA" id="ARBA00009788"/>
    </source>
</evidence>
<evidence type="ECO:0000256" key="1">
    <source>
        <dbReference type="ARBA" id="ARBA00004123"/>
    </source>
</evidence>
<dbReference type="Proteomes" id="UP000192501">
    <property type="component" value="Unassembled WGS sequence"/>
</dbReference>
<reference evidence="9 10" key="1">
    <citation type="journal article" date="2017" name="Environ. Microbiol.">
        <title>Decay of the glycolytic pathway and adaptation to intranuclear parasitism within Enterocytozoonidae microsporidia.</title>
        <authorList>
            <person name="Wiredu Boakye D."/>
            <person name="Jaroenlak P."/>
            <person name="Prachumwat A."/>
            <person name="Williams T.A."/>
            <person name="Bateman K.S."/>
            <person name="Itsathitphaisarn O."/>
            <person name="Sritunyalucksana K."/>
            <person name="Paszkiewicz K.H."/>
            <person name="Moore K.A."/>
            <person name="Stentiford G.D."/>
            <person name="Williams B.A."/>
        </authorList>
    </citation>
    <scope>NUCLEOTIDE SEQUENCE [LARGE SCALE GENOMIC DNA]</scope>
    <source>
        <strain evidence="10">canceri</strain>
    </source>
</reference>
<feature type="region of interest" description="Disordered" evidence="7">
    <location>
        <begin position="1"/>
        <end position="26"/>
    </location>
</feature>
<keyword evidence="3" id="KW-0805">Transcription regulation</keyword>
<dbReference type="VEuPathDB" id="MicrosporidiaDB:HERIO_2679"/>
<dbReference type="Pfam" id="PF04719">
    <property type="entry name" value="TAFII28"/>
    <property type="match status" value="1"/>
</dbReference>
<dbReference type="VEuPathDB" id="MicrosporidiaDB:A0H76_1875"/>
<feature type="compositionally biased region" description="Low complexity" evidence="7">
    <location>
        <begin position="10"/>
        <end position="26"/>
    </location>
</feature>
<keyword evidence="5" id="KW-0539">Nucleus</keyword>
<accession>A0A1X0QKB8</accession>
<evidence type="ECO:0000313" key="10">
    <source>
        <dbReference type="Proteomes" id="UP000192501"/>
    </source>
</evidence>
<sequence length="149" mass="17013">MIESNKGKSNKNTNNVSETESIDYNSNSSSSIEYIQKVDPFVNKVVTEMPIETQKRYEIFRRSNINKGTIKKYINQVIGQAVNENILIAVRGLSKVFVGELVMEAKKIQKEKGDSGPLQPQHIHESIRKISKQNPNMKVLKTPPWNKRI</sequence>
<dbReference type="GO" id="GO:0005669">
    <property type="term" value="C:transcription factor TFIID complex"/>
    <property type="evidence" value="ECO:0007669"/>
    <property type="project" value="InterPro"/>
</dbReference>
<dbReference type="InterPro" id="IPR006809">
    <property type="entry name" value="TAFII28_dom"/>
</dbReference>
<comment type="caution">
    <text evidence="9">The sequence shown here is derived from an EMBL/GenBank/DDBJ whole genome shotgun (WGS) entry which is preliminary data.</text>
</comment>
<gene>
    <name evidence="9" type="primary">TAF11</name>
    <name evidence="9" type="ORF">A0H76_1875</name>
</gene>
<dbReference type="GO" id="GO:0051123">
    <property type="term" value="P:RNA polymerase II preinitiation complex assembly"/>
    <property type="evidence" value="ECO:0007669"/>
    <property type="project" value="InterPro"/>
</dbReference>
<dbReference type="GO" id="GO:0046982">
    <property type="term" value="F:protein heterodimerization activity"/>
    <property type="evidence" value="ECO:0007669"/>
    <property type="project" value="InterPro"/>
</dbReference>
<comment type="similarity">
    <text evidence="2">Belongs to the TAF11 family.</text>
</comment>
<feature type="domain" description="TAFII28-like protein" evidence="8">
    <location>
        <begin position="46"/>
        <end position="129"/>
    </location>
</feature>
<dbReference type="InterPro" id="IPR009072">
    <property type="entry name" value="Histone-fold"/>
</dbReference>
<evidence type="ECO:0000256" key="4">
    <source>
        <dbReference type="ARBA" id="ARBA00023163"/>
    </source>
</evidence>
<organism evidence="9 10">
    <name type="scientific">Hepatospora eriocheir</name>
    <dbReference type="NCBI Taxonomy" id="1081669"/>
    <lineage>
        <taxon>Eukaryota</taxon>
        <taxon>Fungi</taxon>
        <taxon>Fungi incertae sedis</taxon>
        <taxon>Microsporidia</taxon>
        <taxon>Hepatosporidae</taxon>
        <taxon>Hepatospora</taxon>
    </lineage>
</organism>